<dbReference type="PANTHER" id="PTHR30126">
    <property type="entry name" value="HTH-TYPE TRANSCRIPTIONAL REGULATOR"/>
    <property type="match status" value="1"/>
</dbReference>
<dbReference type="Pfam" id="PF03466">
    <property type="entry name" value="LysR_substrate"/>
    <property type="match status" value="1"/>
</dbReference>
<dbReference type="InterPro" id="IPR005119">
    <property type="entry name" value="LysR_subst-bd"/>
</dbReference>
<organism evidence="6 7">
    <name type="scientific">Parafrankia irregularis</name>
    <dbReference type="NCBI Taxonomy" id="795642"/>
    <lineage>
        <taxon>Bacteria</taxon>
        <taxon>Bacillati</taxon>
        <taxon>Actinomycetota</taxon>
        <taxon>Actinomycetes</taxon>
        <taxon>Frankiales</taxon>
        <taxon>Frankiaceae</taxon>
        <taxon>Parafrankia</taxon>
    </lineage>
</organism>
<dbReference type="InterPro" id="IPR036388">
    <property type="entry name" value="WH-like_DNA-bd_sf"/>
</dbReference>
<comment type="similarity">
    <text evidence="1">Belongs to the LysR transcriptional regulatory family.</text>
</comment>
<dbReference type="PRINTS" id="PR00039">
    <property type="entry name" value="HTHLYSR"/>
</dbReference>
<dbReference type="Gene3D" id="3.40.190.10">
    <property type="entry name" value="Periplasmic binding protein-like II"/>
    <property type="match status" value="2"/>
</dbReference>
<dbReference type="InterPro" id="IPR000847">
    <property type="entry name" value="LysR_HTH_N"/>
</dbReference>
<dbReference type="InterPro" id="IPR036390">
    <property type="entry name" value="WH_DNA-bd_sf"/>
</dbReference>
<keyword evidence="7" id="KW-1185">Reference proteome</keyword>
<sequence length="315" mass="33404">MDTHRLGYFLRVADEGSISRAASVLGIAQPALSRHIRLLEEDLGVTLFLRTARGVQLTEEGERLRATTAAPLRQLELAMLYVGSPLARIERGLHIGLPTTAAGVLAVPLLESLGAAFPKVHFQITVAGTEELVEGILKGVVDIAMIGPLSDGRLFYEDLLEDDLLVVGAGSADLRPDRAVSFAELTAHPLVLPASATGVRTSVENTALRLKLRITARFVTDSLQVMKDLIGAGYGWGVLPLSACGPEIDAGVLRAAPLRDPSLATRFGIAVTTHLELPTGFATRVIEIIKSEAARLIGTGAWAARLLPHPPADGS</sequence>
<keyword evidence="3 6" id="KW-0238">DNA-binding</keyword>
<dbReference type="PROSITE" id="PS50931">
    <property type="entry name" value="HTH_LYSR"/>
    <property type="match status" value="1"/>
</dbReference>
<evidence type="ECO:0000256" key="2">
    <source>
        <dbReference type="ARBA" id="ARBA00023015"/>
    </source>
</evidence>
<dbReference type="GO" id="GO:0000976">
    <property type="term" value="F:transcription cis-regulatory region binding"/>
    <property type="evidence" value="ECO:0007669"/>
    <property type="project" value="TreeGrafter"/>
</dbReference>
<evidence type="ECO:0000256" key="3">
    <source>
        <dbReference type="ARBA" id="ARBA00023125"/>
    </source>
</evidence>
<dbReference type="SUPFAM" id="SSF53850">
    <property type="entry name" value="Periplasmic binding protein-like II"/>
    <property type="match status" value="1"/>
</dbReference>
<evidence type="ECO:0000313" key="6">
    <source>
        <dbReference type="EMBL" id="CUU54760.1"/>
    </source>
</evidence>
<dbReference type="Pfam" id="PF00126">
    <property type="entry name" value="HTH_1"/>
    <property type="match status" value="1"/>
</dbReference>
<evidence type="ECO:0000256" key="4">
    <source>
        <dbReference type="ARBA" id="ARBA00023163"/>
    </source>
</evidence>
<keyword evidence="4" id="KW-0804">Transcription</keyword>
<name>A0A0S4QIY6_9ACTN</name>
<evidence type="ECO:0000313" key="7">
    <source>
        <dbReference type="Proteomes" id="UP000198802"/>
    </source>
</evidence>
<gene>
    <name evidence="6" type="ORF">Ga0074812_103250</name>
</gene>
<dbReference type="PANTHER" id="PTHR30126:SF98">
    <property type="entry name" value="HTH-TYPE TRANSCRIPTIONAL ACTIVATOR BAUR"/>
    <property type="match status" value="1"/>
</dbReference>
<dbReference type="SUPFAM" id="SSF46785">
    <property type="entry name" value="Winged helix' DNA-binding domain"/>
    <property type="match status" value="1"/>
</dbReference>
<dbReference type="EMBL" id="FAOZ01000003">
    <property type="protein sequence ID" value="CUU54760.1"/>
    <property type="molecule type" value="Genomic_DNA"/>
</dbReference>
<proteinExistence type="inferred from homology"/>
<dbReference type="FunFam" id="1.10.10.10:FF:000001">
    <property type="entry name" value="LysR family transcriptional regulator"/>
    <property type="match status" value="1"/>
</dbReference>
<dbReference type="RefSeq" id="WP_091272565.1">
    <property type="nucleotide sequence ID" value="NZ_FAOZ01000003.1"/>
</dbReference>
<protein>
    <submittedName>
        <fullName evidence="6">DNA-binding transcriptional regulator, LysR family</fullName>
    </submittedName>
</protein>
<feature type="domain" description="HTH lysR-type" evidence="5">
    <location>
        <begin position="1"/>
        <end position="58"/>
    </location>
</feature>
<keyword evidence="2" id="KW-0805">Transcription regulation</keyword>
<dbReference type="Proteomes" id="UP000198802">
    <property type="component" value="Unassembled WGS sequence"/>
</dbReference>
<dbReference type="AlphaFoldDB" id="A0A0S4QIY6"/>
<evidence type="ECO:0000259" key="5">
    <source>
        <dbReference type="PROSITE" id="PS50931"/>
    </source>
</evidence>
<accession>A0A0S4QIY6</accession>
<reference evidence="7" key="1">
    <citation type="submission" date="2015-11" db="EMBL/GenBank/DDBJ databases">
        <authorList>
            <person name="Varghese N."/>
        </authorList>
    </citation>
    <scope>NUCLEOTIDE SEQUENCE [LARGE SCALE GENOMIC DNA]</scope>
    <source>
        <strain evidence="7">DSM 45899</strain>
    </source>
</reference>
<evidence type="ECO:0000256" key="1">
    <source>
        <dbReference type="ARBA" id="ARBA00009437"/>
    </source>
</evidence>
<dbReference type="GO" id="GO:0003700">
    <property type="term" value="F:DNA-binding transcription factor activity"/>
    <property type="evidence" value="ECO:0007669"/>
    <property type="project" value="InterPro"/>
</dbReference>
<dbReference type="Gene3D" id="1.10.10.10">
    <property type="entry name" value="Winged helix-like DNA-binding domain superfamily/Winged helix DNA-binding domain"/>
    <property type="match status" value="1"/>
</dbReference>